<proteinExistence type="predicted"/>
<reference evidence="2 4" key="2">
    <citation type="submission" date="2024-10" db="EMBL/GenBank/DDBJ databases">
        <authorList>
            <person name="Ryan C."/>
        </authorList>
    </citation>
    <scope>NUCLEOTIDE SEQUENCE [LARGE SCALE GENOMIC DNA]</scope>
</reference>
<evidence type="ECO:0000313" key="4">
    <source>
        <dbReference type="Proteomes" id="UP001497457"/>
    </source>
</evidence>
<evidence type="ECO:0000313" key="2">
    <source>
        <dbReference type="EMBL" id="CAL4985157.1"/>
    </source>
</evidence>
<dbReference type="Proteomes" id="UP001497457">
    <property type="component" value="Chromosome 23rd"/>
</dbReference>
<dbReference type="EMBL" id="OZ075132">
    <property type="protein sequence ID" value="CAL4985157.1"/>
    <property type="molecule type" value="Genomic_DNA"/>
</dbReference>
<evidence type="ECO:0000256" key="1">
    <source>
        <dbReference type="SAM" id="SignalP"/>
    </source>
</evidence>
<dbReference type="AlphaFoldDB" id="A0ABC9ARB2"/>
<keyword evidence="4" id="KW-1185">Reference proteome</keyword>
<dbReference type="Proteomes" id="UP001497457">
    <property type="component" value="Chromosome 22rd"/>
</dbReference>
<dbReference type="EMBL" id="OZ075133">
    <property type="protein sequence ID" value="CAL4988946.1"/>
    <property type="molecule type" value="Genomic_DNA"/>
</dbReference>
<feature type="chain" id="PRO_5044721548" evidence="1">
    <location>
        <begin position="35"/>
        <end position="106"/>
    </location>
</feature>
<organism evidence="2 4">
    <name type="scientific">Urochloa decumbens</name>
    <dbReference type="NCBI Taxonomy" id="240449"/>
    <lineage>
        <taxon>Eukaryota</taxon>
        <taxon>Viridiplantae</taxon>
        <taxon>Streptophyta</taxon>
        <taxon>Embryophyta</taxon>
        <taxon>Tracheophyta</taxon>
        <taxon>Spermatophyta</taxon>
        <taxon>Magnoliopsida</taxon>
        <taxon>Liliopsida</taxon>
        <taxon>Poales</taxon>
        <taxon>Poaceae</taxon>
        <taxon>PACMAD clade</taxon>
        <taxon>Panicoideae</taxon>
        <taxon>Panicodae</taxon>
        <taxon>Paniceae</taxon>
        <taxon>Melinidinae</taxon>
        <taxon>Urochloa</taxon>
    </lineage>
</organism>
<name>A0ABC9ARB2_9POAL</name>
<keyword evidence="1" id="KW-0732">Signal</keyword>
<gene>
    <name evidence="2" type="ORF">URODEC1_LOCUS57826</name>
    <name evidence="3" type="ORF">URODEC1_LOCUS59497</name>
</gene>
<accession>A0ABC9ARB2</accession>
<reference evidence="4" key="1">
    <citation type="submission" date="2024-06" db="EMBL/GenBank/DDBJ databases">
        <authorList>
            <person name="Ryan C."/>
        </authorList>
    </citation>
    <scope>NUCLEOTIDE SEQUENCE [LARGE SCALE GENOMIC DNA]</scope>
</reference>
<protein>
    <submittedName>
        <fullName evidence="2">Uncharacterized protein</fullName>
    </submittedName>
</protein>
<sequence length="106" mass="12074">MADTRSEMMGMVCLIAAVMFVATMYSTLLPTAYADQQEPCTTLTKKCDHTNCNKLQCKEWHGNHNFENVYCKVIVPNVQKCCCKYNARSSTLPSRQHESSLSHRHL</sequence>
<evidence type="ECO:0000313" key="3">
    <source>
        <dbReference type="EMBL" id="CAL4988946.1"/>
    </source>
</evidence>
<feature type="signal peptide" evidence="1">
    <location>
        <begin position="1"/>
        <end position="34"/>
    </location>
</feature>